<dbReference type="EMBL" id="CP003130">
    <property type="protein sequence ID" value="AEU38480.1"/>
    <property type="molecule type" value="Genomic_DNA"/>
</dbReference>
<proteinExistence type="predicted"/>
<dbReference type="AlphaFoldDB" id="G8NRN9"/>
<gene>
    <name evidence="1" type="ordered locus">AciX8_4201</name>
</gene>
<dbReference type="KEGG" id="gma:AciX8_4201"/>
<keyword evidence="2" id="KW-1185">Reference proteome</keyword>
<dbReference type="Proteomes" id="UP000007113">
    <property type="component" value="Chromosome"/>
</dbReference>
<name>G8NRN9_GRAMM</name>
<sequence length="50" mass="5765" precursor="true">MDCLVFLALIALLVHFILGNFGLQRPKDGPLFTWRFAESYFSKENIECLS</sequence>
<protein>
    <submittedName>
        <fullName evidence="1">Uncharacterized protein</fullName>
    </submittedName>
</protein>
<dbReference type="HOGENOM" id="CLU_3118374_0_0_0"/>
<organism evidence="1 2">
    <name type="scientific">Granulicella mallensis (strain ATCC BAA-1857 / DSM 23137 / MP5ACTX8)</name>
    <dbReference type="NCBI Taxonomy" id="682795"/>
    <lineage>
        <taxon>Bacteria</taxon>
        <taxon>Pseudomonadati</taxon>
        <taxon>Acidobacteriota</taxon>
        <taxon>Terriglobia</taxon>
        <taxon>Terriglobales</taxon>
        <taxon>Acidobacteriaceae</taxon>
        <taxon>Granulicella</taxon>
    </lineage>
</organism>
<accession>G8NRN9</accession>
<reference evidence="1 2" key="1">
    <citation type="submission" date="2011-11" db="EMBL/GenBank/DDBJ databases">
        <title>Complete sequence of Granulicella mallensis MP5ACTX8.</title>
        <authorList>
            <consortium name="US DOE Joint Genome Institute"/>
            <person name="Lucas S."/>
            <person name="Copeland A."/>
            <person name="Lapidus A."/>
            <person name="Cheng J.-F."/>
            <person name="Goodwin L."/>
            <person name="Pitluck S."/>
            <person name="Peters L."/>
            <person name="Lu M."/>
            <person name="Detter J.C."/>
            <person name="Han C."/>
            <person name="Tapia R."/>
            <person name="Land M."/>
            <person name="Hauser L."/>
            <person name="Kyrpides N."/>
            <person name="Ivanova N."/>
            <person name="Mikhailova N."/>
            <person name="Pagani I."/>
            <person name="Rawat S."/>
            <person name="Mannisto M."/>
            <person name="Haggblom M."/>
            <person name="Woyke T."/>
        </authorList>
    </citation>
    <scope>NUCLEOTIDE SEQUENCE [LARGE SCALE GENOMIC DNA]</scope>
    <source>
        <strain evidence="2">ATCC BAA-1857 / DSM 23137 / MP5ACTX8</strain>
    </source>
</reference>
<evidence type="ECO:0000313" key="1">
    <source>
        <dbReference type="EMBL" id="AEU38480.1"/>
    </source>
</evidence>
<evidence type="ECO:0000313" key="2">
    <source>
        <dbReference type="Proteomes" id="UP000007113"/>
    </source>
</evidence>
<dbReference type="STRING" id="682795.AciX8_4201"/>